<evidence type="ECO:0000313" key="4">
    <source>
        <dbReference type="Proteomes" id="UP000275749"/>
    </source>
</evidence>
<feature type="domain" description="YCII-related" evidence="2">
    <location>
        <begin position="5"/>
        <end position="87"/>
    </location>
</feature>
<evidence type="ECO:0000256" key="1">
    <source>
        <dbReference type="ARBA" id="ARBA00007689"/>
    </source>
</evidence>
<sequence length="96" mass="10377">MAYYSVVYTYGPDQATQDENRPRHRAFLGQLAESGSLVASGPLVGTSPGRALLVMQGDSADALRQLLSQDPFQKLGQVEDVQVDEWNPVIGILSGK</sequence>
<dbReference type="Proteomes" id="UP000275749">
    <property type="component" value="Unassembled WGS sequence"/>
</dbReference>
<dbReference type="AlphaFoldDB" id="A0A3N1ZSM9"/>
<dbReference type="RefSeq" id="WP_123575188.1">
    <property type="nucleotide sequence ID" value="NZ_RKHG01000001.1"/>
</dbReference>
<dbReference type="InterPro" id="IPR011008">
    <property type="entry name" value="Dimeric_a/b-barrel"/>
</dbReference>
<evidence type="ECO:0000259" key="2">
    <source>
        <dbReference type="Pfam" id="PF03795"/>
    </source>
</evidence>
<evidence type="ECO:0000313" key="3">
    <source>
        <dbReference type="EMBL" id="ROR53880.1"/>
    </source>
</evidence>
<organism evidence="3 4">
    <name type="scientific">Luteococcus japonicus</name>
    <dbReference type="NCBI Taxonomy" id="33984"/>
    <lineage>
        <taxon>Bacteria</taxon>
        <taxon>Bacillati</taxon>
        <taxon>Actinomycetota</taxon>
        <taxon>Actinomycetes</taxon>
        <taxon>Propionibacteriales</taxon>
        <taxon>Propionibacteriaceae</taxon>
        <taxon>Luteococcus</taxon>
    </lineage>
</organism>
<accession>A0A3N1ZSM9</accession>
<name>A0A3N1ZSM9_9ACTN</name>
<gene>
    <name evidence="3" type="ORF">EDD41_1054</name>
</gene>
<dbReference type="SUPFAM" id="SSF54909">
    <property type="entry name" value="Dimeric alpha+beta barrel"/>
    <property type="match status" value="1"/>
</dbReference>
<proteinExistence type="inferred from homology"/>
<comment type="similarity">
    <text evidence="1">Belongs to the YciI family.</text>
</comment>
<dbReference type="EMBL" id="RKHG01000001">
    <property type="protein sequence ID" value="ROR53880.1"/>
    <property type="molecule type" value="Genomic_DNA"/>
</dbReference>
<dbReference type="Pfam" id="PF03795">
    <property type="entry name" value="YCII"/>
    <property type="match status" value="1"/>
</dbReference>
<dbReference type="InterPro" id="IPR005545">
    <property type="entry name" value="YCII"/>
</dbReference>
<dbReference type="Gene3D" id="3.30.70.1060">
    <property type="entry name" value="Dimeric alpha+beta barrel"/>
    <property type="match status" value="1"/>
</dbReference>
<protein>
    <recommendedName>
        <fullName evidence="2">YCII-related domain-containing protein</fullName>
    </recommendedName>
</protein>
<comment type="caution">
    <text evidence="3">The sequence shown here is derived from an EMBL/GenBank/DDBJ whole genome shotgun (WGS) entry which is preliminary data.</text>
</comment>
<reference evidence="3 4" key="1">
    <citation type="submission" date="2018-11" db="EMBL/GenBank/DDBJ databases">
        <title>Sequencing the genomes of 1000 actinobacteria strains.</title>
        <authorList>
            <person name="Klenk H.-P."/>
        </authorList>
    </citation>
    <scope>NUCLEOTIDE SEQUENCE [LARGE SCALE GENOMIC DNA]</scope>
    <source>
        <strain evidence="3 4">DSM 10546</strain>
    </source>
</reference>